<comment type="caution">
    <text evidence="1">The sequence shown here is derived from an EMBL/GenBank/DDBJ whole genome shotgun (WGS) entry which is preliminary data.</text>
</comment>
<dbReference type="Pfam" id="PF03237">
    <property type="entry name" value="Terminase_6N"/>
    <property type="match status" value="1"/>
</dbReference>
<gene>
    <name evidence="1" type="ORF">H9728_06575</name>
</gene>
<evidence type="ECO:0000313" key="2">
    <source>
        <dbReference type="Proteomes" id="UP000824135"/>
    </source>
</evidence>
<accession>A0A9D1Z9G3</accession>
<organism evidence="1 2">
    <name type="scientific">Candidatus Borkfalkia excrementavium</name>
    <dbReference type="NCBI Taxonomy" id="2838505"/>
    <lineage>
        <taxon>Bacteria</taxon>
        <taxon>Bacillati</taxon>
        <taxon>Bacillota</taxon>
        <taxon>Clostridia</taxon>
        <taxon>Christensenellales</taxon>
        <taxon>Christensenellaceae</taxon>
        <taxon>Candidatus Borkfalkia</taxon>
    </lineage>
</organism>
<reference evidence="1" key="1">
    <citation type="journal article" date="2021" name="PeerJ">
        <title>Extensive microbial diversity within the chicken gut microbiome revealed by metagenomics and culture.</title>
        <authorList>
            <person name="Gilroy R."/>
            <person name="Ravi A."/>
            <person name="Getino M."/>
            <person name="Pursley I."/>
            <person name="Horton D.L."/>
            <person name="Alikhan N.F."/>
            <person name="Baker D."/>
            <person name="Gharbi K."/>
            <person name="Hall N."/>
            <person name="Watson M."/>
            <person name="Adriaenssens E.M."/>
            <person name="Foster-Nyarko E."/>
            <person name="Jarju S."/>
            <person name="Secka A."/>
            <person name="Antonio M."/>
            <person name="Oren A."/>
            <person name="Chaudhuri R.R."/>
            <person name="La Ragione R."/>
            <person name="Hildebrand F."/>
            <person name="Pallen M.J."/>
        </authorList>
    </citation>
    <scope>NUCLEOTIDE SEQUENCE</scope>
    <source>
        <strain evidence="1">CHK199-9574</strain>
    </source>
</reference>
<dbReference type="InterPro" id="IPR027417">
    <property type="entry name" value="P-loop_NTPase"/>
</dbReference>
<evidence type="ECO:0000313" key="1">
    <source>
        <dbReference type="EMBL" id="HIY78693.1"/>
    </source>
</evidence>
<dbReference type="AlphaFoldDB" id="A0A9D1Z9G3"/>
<dbReference type="Gene3D" id="3.40.50.300">
    <property type="entry name" value="P-loop containing nucleotide triphosphate hydrolases"/>
    <property type="match status" value="1"/>
</dbReference>
<name>A0A9D1Z9G3_9FIRM</name>
<dbReference type="EMBL" id="DXCO01000040">
    <property type="protein sequence ID" value="HIY78693.1"/>
    <property type="molecule type" value="Genomic_DNA"/>
</dbReference>
<dbReference type="Gene3D" id="3.30.420.280">
    <property type="match status" value="1"/>
</dbReference>
<sequence length="479" mass="54878">MLEKEIVAGIVAIEREQARRAGKSPLARYNAGKKRHKKQIAFHKCKKRNRWVFGGNRSGKTECGAVECLYIALGEHPYRKNRGDVFGWVVSLSQQVQRDVAQKKILQYLDPARIAEITMLSGRRDSPASGIIDQISVRNAFGGISVIGFKSCDQGREKFQGASLDFVWFDEEPPRDIYEECRMRVMDRRGDIFGTMTPLKGVTFLFDEIYLNKRGDPEIWYEFMEWADNPFLPAKEVAAMTAALGEKELESRRFGRFCVNEGLVYPEFDERIHVIEPFPVPFEWQDTISIDPGLNNPLSAHWYCVDFDGNVYAVAEHYEAKRDIDYHAEKIKEISRALGWHTDEKGRLRALIDSAANQRTLASAKSVSELFYERGILVNTNVDKDLFSGIARVKSYLSGKCGPRLYIFANCVNMIREFKGYFWGEGDVPRKVSDHSLDELRYLLMTKPKNDAPARPETDLQKDKRRLMRSISRGRRGCG</sequence>
<dbReference type="Proteomes" id="UP000824135">
    <property type="component" value="Unassembled WGS sequence"/>
</dbReference>
<reference evidence="1" key="2">
    <citation type="submission" date="2021-04" db="EMBL/GenBank/DDBJ databases">
        <authorList>
            <person name="Gilroy R."/>
        </authorList>
    </citation>
    <scope>NUCLEOTIDE SEQUENCE</scope>
    <source>
        <strain evidence="1">CHK199-9574</strain>
    </source>
</reference>
<proteinExistence type="predicted"/>
<protein>
    <submittedName>
        <fullName evidence="1">Terminase family protein</fullName>
    </submittedName>
</protein>